<organism evidence="1 2">
    <name type="scientific">Stephania yunnanensis</name>
    <dbReference type="NCBI Taxonomy" id="152371"/>
    <lineage>
        <taxon>Eukaryota</taxon>
        <taxon>Viridiplantae</taxon>
        <taxon>Streptophyta</taxon>
        <taxon>Embryophyta</taxon>
        <taxon>Tracheophyta</taxon>
        <taxon>Spermatophyta</taxon>
        <taxon>Magnoliopsida</taxon>
        <taxon>Ranunculales</taxon>
        <taxon>Menispermaceae</taxon>
        <taxon>Menispermoideae</taxon>
        <taxon>Cissampelideae</taxon>
        <taxon>Stephania</taxon>
    </lineage>
</organism>
<reference evidence="1 2" key="1">
    <citation type="submission" date="2024-01" db="EMBL/GenBank/DDBJ databases">
        <title>Genome assemblies of Stephania.</title>
        <authorList>
            <person name="Yang L."/>
        </authorList>
    </citation>
    <scope>NUCLEOTIDE SEQUENCE [LARGE SCALE GENOMIC DNA]</scope>
    <source>
        <strain evidence="1">YNDBR</strain>
        <tissue evidence="1">Leaf</tissue>
    </source>
</reference>
<proteinExistence type="predicted"/>
<evidence type="ECO:0000313" key="1">
    <source>
        <dbReference type="EMBL" id="KAK9093341.1"/>
    </source>
</evidence>
<gene>
    <name evidence="1" type="ORF">Syun_028252</name>
</gene>
<dbReference type="AlphaFoldDB" id="A0AAP0EH09"/>
<accession>A0AAP0EH09</accession>
<dbReference type="Proteomes" id="UP001420932">
    <property type="component" value="Unassembled WGS sequence"/>
</dbReference>
<dbReference type="EMBL" id="JBBNAF010000012">
    <property type="protein sequence ID" value="KAK9093341.1"/>
    <property type="molecule type" value="Genomic_DNA"/>
</dbReference>
<keyword evidence="2" id="KW-1185">Reference proteome</keyword>
<sequence>MLAVGLRIVIDPDECFSPKVQYEEDTVHASFVVIKAEAPWHYGDEGVDLVNSPIFLERPEYSPAEDKCRDSHSIKKELLSISLVMWDVSLVDLSGLVILDTTGSKEKENLPSMMERSIPRSLVFAANVCGNLAKVRKYLNKTIEDGNLLSGSSLVGRGNGCDASGAGNPYVETEIPRNEDDDEEFKWGWRWGWDKILYSRGYRSAMENEMGKDFSPWGFPIPAGIRRDGDGGRKFFPA</sequence>
<protein>
    <submittedName>
        <fullName evidence="1">Uncharacterized protein</fullName>
    </submittedName>
</protein>
<comment type="caution">
    <text evidence="1">The sequence shown here is derived from an EMBL/GenBank/DDBJ whole genome shotgun (WGS) entry which is preliminary data.</text>
</comment>
<evidence type="ECO:0000313" key="2">
    <source>
        <dbReference type="Proteomes" id="UP001420932"/>
    </source>
</evidence>
<name>A0AAP0EH09_9MAGN</name>